<reference evidence="1 5" key="1">
    <citation type="submission" date="2015-09" db="EMBL/GenBank/DDBJ databases">
        <authorList>
            <consortium name="Pathogen Informatics"/>
        </authorList>
    </citation>
    <scope>NUCLEOTIDE SEQUENCE [LARGE SCALE GENOMIC DNA]</scope>
    <source>
        <strain evidence="1 5">2789STDY5608854</strain>
    </source>
</reference>
<dbReference type="EMBL" id="JAQLWV010000014">
    <property type="protein sequence ID" value="MDB7933516.1"/>
    <property type="molecule type" value="Genomic_DNA"/>
</dbReference>
<dbReference type="EMBL" id="WKPO01000085">
    <property type="protein sequence ID" value="MSB51377.1"/>
    <property type="molecule type" value="Genomic_DNA"/>
</dbReference>
<name>A0A174AEK9_FLAPL</name>
<dbReference type="InterPro" id="IPR016032">
    <property type="entry name" value="Sig_transdc_resp-reg_C-effctor"/>
</dbReference>
<dbReference type="Proteomes" id="UP001211006">
    <property type="component" value="Unassembled WGS sequence"/>
</dbReference>
<dbReference type="Proteomes" id="UP000429811">
    <property type="component" value="Unassembled WGS sequence"/>
</dbReference>
<dbReference type="EMBL" id="JAQLWO010000002">
    <property type="protein sequence ID" value="MDB7904931.1"/>
    <property type="molecule type" value="Genomic_DNA"/>
</dbReference>
<reference evidence="2" key="3">
    <citation type="submission" date="2023-01" db="EMBL/GenBank/DDBJ databases">
        <title>Human gut microbiome strain richness.</title>
        <authorList>
            <person name="Chen-Liaw A."/>
        </authorList>
    </citation>
    <scope>NUCLEOTIDE SEQUENCE</scope>
    <source>
        <strain evidence="3">1001287st1_F4_1001285I_161205</strain>
        <strain evidence="2">2225st1_A6_2225SCRN_200828</strain>
    </source>
</reference>
<dbReference type="RefSeq" id="WP_009259461.1">
    <property type="nucleotide sequence ID" value="NZ_BAABZG010000001.1"/>
</dbReference>
<organism evidence="1 5">
    <name type="scientific">Flavonifractor plautii</name>
    <name type="common">Fusobacterium plautii</name>
    <dbReference type="NCBI Taxonomy" id="292800"/>
    <lineage>
        <taxon>Bacteria</taxon>
        <taxon>Bacillati</taxon>
        <taxon>Bacillota</taxon>
        <taxon>Clostridia</taxon>
        <taxon>Eubacteriales</taxon>
        <taxon>Oscillospiraceae</taxon>
        <taxon>Flavonifractor</taxon>
    </lineage>
</organism>
<evidence type="ECO:0000313" key="2">
    <source>
        <dbReference type="EMBL" id="MDB7904931.1"/>
    </source>
</evidence>
<dbReference type="Proteomes" id="UP000095746">
    <property type="component" value="Unassembled WGS sequence"/>
</dbReference>
<dbReference type="AlphaFoldDB" id="A0A174AEK9"/>
<evidence type="ECO:0000313" key="1">
    <source>
        <dbReference type="EMBL" id="CUN86804.1"/>
    </source>
</evidence>
<protein>
    <recommendedName>
        <fullName evidence="7">Sporulation initiation factor Spo0A C-terminal domain-containing protein</fullName>
    </recommendedName>
</protein>
<evidence type="ECO:0000313" key="3">
    <source>
        <dbReference type="EMBL" id="MDB7933516.1"/>
    </source>
</evidence>
<evidence type="ECO:0000313" key="5">
    <source>
        <dbReference type="Proteomes" id="UP000095746"/>
    </source>
</evidence>
<dbReference type="EMBL" id="CYZT01000022">
    <property type="protein sequence ID" value="CUN86804.1"/>
    <property type="molecule type" value="Genomic_DNA"/>
</dbReference>
<proteinExistence type="predicted"/>
<accession>A0A174AEK9</accession>
<dbReference type="SUPFAM" id="SSF46894">
    <property type="entry name" value="C-terminal effector domain of the bipartite response regulators"/>
    <property type="match status" value="1"/>
</dbReference>
<dbReference type="GO" id="GO:0006355">
    <property type="term" value="P:regulation of DNA-templated transcription"/>
    <property type="evidence" value="ECO:0007669"/>
    <property type="project" value="InterPro"/>
</dbReference>
<dbReference type="GO" id="GO:0003677">
    <property type="term" value="F:DNA binding"/>
    <property type="evidence" value="ECO:0007669"/>
    <property type="project" value="InterPro"/>
</dbReference>
<reference evidence="4 6" key="2">
    <citation type="journal article" date="2019" name="Nat. Med.">
        <title>A library of human gut bacterial isolates paired with longitudinal multiomics data enables mechanistic microbiome research.</title>
        <authorList>
            <person name="Poyet M."/>
            <person name="Groussin M."/>
            <person name="Gibbons S.M."/>
            <person name="Avila-Pacheco J."/>
            <person name="Jiang X."/>
            <person name="Kearney S.M."/>
            <person name="Perrotta A.R."/>
            <person name="Berdy B."/>
            <person name="Zhao S."/>
            <person name="Lieberman T.D."/>
            <person name="Swanson P.K."/>
            <person name="Smith M."/>
            <person name="Roesemann S."/>
            <person name="Alexander J.E."/>
            <person name="Rich S.A."/>
            <person name="Livny J."/>
            <person name="Vlamakis H."/>
            <person name="Clish C."/>
            <person name="Bullock K."/>
            <person name="Deik A."/>
            <person name="Scott J."/>
            <person name="Pierce K.A."/>
            <person name="Xavier R.J."/>
            <person name="Alm E.J."/>
        </authorList>
    </citation>
    <scope>NUCLEOTIDE SEQUENCE [LARGE SCALE GENOMIC DNA]</scope>
    <source>
        <strain evidence="4 6">BIOML-A5</strain>
    </source>
</reference>
<dbReference type="Proteomes" id="UP001211173">
    <property type="component" value="Unassembled WGS sequence"/>
</dbReference>
<evidence type="ECO:0000313" key="4">
    <source>
        <dbReference type="EMBL" id="MSB51377.1"/>
    </source>
</evidence>
<evidence type="ECO:0000313" key="6">
    <source>
        <dbReference type="Proteomes" id="UP000429811"/>
    </source>
</evidence>
<sequence length="115" mass="13256">MTMKQRSEVAADRAASYLREMGIRPSSKAYQYLLFALTQLQCGTPFQNSIWELTAIHFGQKRENVLACVRREIAHAFRMAPDRFSNERVGDVPARPPQSMAFLRLGLYMINRVVY</sequence>
<dbReference type="GeneID" id="89522124"/>
<evidence type="ECO:0008006" key="7">
    <source>
        <dbReference type="Google" id="ProtNLM"/>
    </source>
</evidence>
<gene>
    <name evidence="1" type="ORF">ERS852411_00614</name>
    <name evidence="4" type="ORF">GKE90_22360</name>
    <name evidence="2" type="ORF">PND83_02980</name>
    <name evidence="3" type="ORF">PNE06_10575</name>
</gene>